<dbReference type="GO" id="GO:0008168">
    <property type="term" value="F:methyltransferase activity"/>
    <property type="evidence" value="ECO:0007669"/>
    <property type="project" value="UniProtKB-KW"/>
</dbReference>
<keyword evidence="3" id="KW-0808">Transferase</keyword>
<dbReference type="InterPro" id="IPR029063">
    <property type="entry name" value="SAM-dependent_MTases_sf"/>
</dbReference>
<keyword evidence="2" id="KW-0489">Methyltransferase</keyword>
<sequence length="512" mass="57867">MATYKLDTPAKHPRSVVALLDTVWNASRDALFKTAWSPTTRLAESAVVALMQRITHGRLRVLTFSHIYTFPAPDNSAKPDPSQPTAELRVVSDVFWIRLFTMGDLGFSEAYMYGEVECDDLVSLFQIFLANRENLANMSSTVSWLFSIPHALTNSRFLNTISNSRSNISAHYDISNEMFAAFLSRDMTYSCGIFDELDGDLKRGLKDRSGSEALERFGSAKIDHPTAAKGALPDPSQSADRLEEAQIRKLHHILRKADVRPGHRVLEIGSGWGSFAILAVQTTGCQVDTITLSVQQQALARQRIAAAGLEDKIRVHLVDYRNLPPEWEGLFDRVVSIEMIEAVGHEFLSTYWGVIDWAMKKKGGVGVVQAITIPEPRFQRYVREIDFIRKWVFPGGFLPTVTLMLDTMQSGASGRLICDSITNIGPHYAQTLREWRRRFQDTFDSTIVPSLIRQHPEVMTGPHAQEEIEVFKRKWLYYFCYSEIGFSTRTLGDHIVTFMREGVPEYNDLVCS</sequence>
<dbReference type="OrthoDB" id="8300214at2759"/>
<evidence type="ECO:0000313" key="7">
    <source>
        <dbReference type="Proteomes" id="UP000076798"/>
    </source>
</evidence>
<evidence type="ECO:0000313" key="6">
    <source>
        <dbReference type="EMBL" id="KZT43774.1"/>
    </source>
</evidence>
<evidence type="ECO:0000256" key="5">
    <source>
        <dbReference type="ARBA" id="ARBA00023098"/>
    </source>
</evidence>
<dbReference type="InterPro" id="IPR050723">
    <property type="entry name" value="CFA/CMAS"/>
</dbReference>
<evidence type="ECO:0000256" key="2">
    <source>
        <dbReference type="ARBA" id="ARBA00022603"/>
    </source>
</evidence>
<name>A0A166IID2_9AGAM</name>
<dbReference type="Gene3D" id="3.40.50.150">
    <property type="entry name" value="Vaccinia Virus protein VP39"/>
    <property type="match status" value="1"/>
</dbReference>
<keyword evidence="5" id="KW-0443">Lipid metabolism</keyword>
<dbReference type="SUPFAM" id="SSF53335">
    <property type="entry name" value="S-adenosyl-L-methionine-dependent methyltransferases"/>
    <property type="match status" value="1"/>
</dbReference>
<dbReference type="AlphaFoldDB" id="A0A166IID2"/>
<dbReference type="InterPro" id="IPR003333">
    <property type="entry name" value="CMAS"/>
</dbReference>
<dbReference type="GO" id="GO:0008610">
    <property type="term" value="P:lipid biosynthetic process"/>
    <property type="evidence" value="ECO:0007669"/>
    <property type="project" value="InterPro"/>
</dbReference>
<dbReference type="EMBL" id="KV428006">
    <property type="protein sequence ID" value="KZT43774.1"/>
    <property type="molecule type" value="Genomic_DNA"/>
</dbReference>
<accession>A0A166IID2</accession>
<dbReference type="PIRSF" id="PIRSF003085">
    <property type="entry name" value="CMAS"/>
    <property type="match status" value="1"/>
</dbReference>
<protein>
    <submittedName>
        <fullName evidence="6">Cyclopropane-fatty-acyl-phospholipid synthase</fullName>
    </submittedName>
</protein>
<dbReference type="Pfam" id="PF02353">
    <property type="entry name" value="CMAS"/>
    <property type="match status" value="2"/>
</dbReference>
<keyword evidence="7" id="KW-1185">Reference proteome</keyword>
<dbReference type="Proteomes" id="UP000076798">
    <property type="component" value="Unassembled WGS sequence"/>
</dbReference>
<evidence type="ECO:0000256" key="4">
    <source>
        <dbReference type="ARBA" id="ARBA00022691"/>
    </source>
</evidence>
<gene>
    <name evidence="6" type="ORF">SISSUDRAFT_1039668</name>
</gene>
<keyword evidence="4" id="KW-0949">S-adenosyl-L-methionine</keyword>
<dbReference type="PANTHER" id="PTHR43667:SF2">
    <property type="entry name" value="FATTY ACID C-METHYL TRANSFERASE"/>
    <property type="match status" value="1"/>
</dbReference>
<reference evidence="6 7" key="1">
    <citation type="journal article" date="2016" name="Mol. Biol. Evol.">
        <title>Comparative Genomics of Early-Diverging Mushroom-Forming Fungi Provides Insights into the Origins of Lignocellulose Decay Capabilities.</title>
        <authorList>
            <person name="Nagy L.G."/>
            <person name="Riley R."/>
            <person name="Tritt A."/>
            <person name="Adam C."/>
            <person name="Daum C."/>
            <person name="Floudas D."/>
            <person name="Sun H."/>
            <person name="Yadav J.S."/>
            <person name="Pangilinan J."/>
            <person name="Larsson K.H."/>
            <person name="Matsuura K."/>
            <person name="Barry K."/>
            <person name="Labutti K."/>
            <person name="Kuo R."/>
            <person name="Ohm R.A."/>
            <person name="Bhattacharya S.S."/>
            <person name="Shirouzu T."/>
            <person name="Yoshinaga Y."/>
            <person name="Martin F.M."/>
            <person name="Grigoriev I.V."/>
            <person name="Hibbett D.S."/>
        </authorList>
    </citation>
    <scope>NUCLEOTIDE SEQUENCE [LARGE SCALE GENOMIC DNA]</scope>
    <source>
        <strain evidence="6 7">HHB10207 ss-3</strain>
    </source>
</reference>
<dbReference type="PANTHER" id="PTHR43667">
    <property type="entry name" value="CYCLOPROPANE-FATTY-ACYL-PHOSPHOLIPID SYNTHASE"/>
    <property type="match status" value="1"/>
</dbReference>
<evidence type="ECO:0000256" key="1">
    <source>
        <dbReference type="ARBA" id="ARBA00010815"/>
    </source>
</evidence>
<dbReference type="CDD" id="cd02440">
    <property type="entry name" value="AdoMet_MTases"/>
    <property type="match status" value="1"/>
</dbReference>
<dbReference type="STRING" id="1314776.A0A166IID2"/>
<comment type="similarity">
    <text evidence="1">Belongs to the CFA/CMAS family.</text>
</comment>
<organism evidence="6 7">
    <name type="scientific">Sistotremastrum suecicum HHB10207 ss-3</name>
    <dbReference type="NCBI Taxonomy" id="1314776"/>
    <lineage>
        <taxon>Eukaryota</taxon>
        <taxon>Fungi</taxon>
        <taxon>Dikarya</taxon>
        <taxon>Basidiomycota</taxon>
        <taxon>Agaricomycotina</taxon>
        <taxon>Agaricomycetes</taxon>
        <taxon>Sistotremastrales</taxon>
        <taxon>Sistotremastraceae</taxon>
        <taxon>Sistotremastrum</taxon>
    </lineage>
</organism>
<proteinExistence type="inferred from homology"/>
<evidence type="ECO:0000256" key="3">
    <source>
        <dbReference type="ARBA" id="ARBA00022679"/>
    </source>
</evidence>
<dbReference type="GO" id="GO:0032259">
    <property type="term" value="P:methylation"/>
    <property type="evidence" value="ECO:0007669"/>
    <property type="project" value="UniProtKB-KW"/>
</dbReference>